<name>A0A6G0VZI5_APHCR</name>
<evidence type="ECO:0000313" key="3">
    <source>
        <dbReference type="Proteomes" id="UP000478052"/>
    </source>
</evidence>
<feature type="non-terminal residue" evidence="2">
    <location>
        <position position="795"/>
    </location>
</feature>
<comment type="caution">
    <text evidence="2">The sequence shown here is derived from an EMBL/GenBank/DDBJ whole genome shotgun (WGS) entry which is preliminary data.</text>
</comment>
<dbReference type="PANTHER" id="PTHR10773:SF19">
    <property type="match status" value="1"/>
</dbReference>
<dbReference type="AlphaFoldDB" id="A0A6G0VZI5"/>
<dbReference type="InterPro" id="IPR057191">
    <property type="entry name" value="DUF7869"/>
</dbReference>
<feature type="non-terminal residue" evidence="2">
    <location>
        <position position="1"/>
    </location>
</feature>
<proteinExistence type="predicted"/>
<dbReference type="EMBL" id="VUJU01010153">
    <property type="protein sequence ID" value="KAF0715572.1"/>
    <property type="molecule type" value="Genomic_DNA"/>
</dbReference>
<dbReference type="PANTHER" id="PTHR10773">
    <property type="entry name" value="DNA-DIRECTED RNA POLYMERASES I, II, AND III SUBUNIT RPABC2"/>
    <property type="match status" value="1"/>
</dbReference>
<reference evidence="2 3" key="1">
    <citation type="submission" date="2019-08" db="EMBL/GenBank/DDBJ databases">
        <title>Whole genome of Aphis craccivora.</title>
        <authorList>
            <person name="Voronova N.V."/>
            <person name="Shulinski R.S."/>
            <person name="Bandarenka Y.V."/>
            <person name="Zhorov D.G."/>
            <person name="Warner D."/>
        </authorList>
    </citation>
    <scope>NUCLEOTIDE SEQUENCE [LARGE SCALE GENOMIC DNA]</scope>
    <source>
        <strain evidence="2">180601</strain>
        <tissue evidence="2">Whole Body</tissue>
    </source>
</reference>
<gene>
    <name evidence="2" type="ORF">FWK35_00022354</name>
</gene>
<protein>
    <recommendedName>
        <fullName evidence="1">DUF7869 domain-containing protein</fullName>
    </recommendedName>
</protein>
<dbReference type="Proteomes" id="UP000478052">
    <property type="component" value="Unassembled WGS sequence"/>
</dbReference>
<evidence type="ECO:0000313" key="2">
    <source>
        <dbReference type="EMBL" id="KAF0715572.1"/>
    </source>
</evidence>
<dbReference type="Pfam" id="PF25273">
    <property type="entry name" value="DUF7869"/>
    <property type="match status" value="1"/>
</dbReference>
<keyword evidence="3" id="KW-1185">Reference proteome</keyword>
<sequence length="795" mass="93164">LVFSELHCILLHLYDCTSVARYNINIKDIEAFEFIDDNHTLNDCNILNVVNQNEIVNLNYLENGSQHIVQTIEDCNIIDSRNEVDDCNVIDVDNQCEVDNLNECEYDLQNIGRKRNISPNTKSWSRNEFLNERKEKTSTNNILHDTLRGERKIGPTCTSKICEKWKTRNCSTIKDDDRLNIFNSFWKKMPSWKEKQIFVLSLVDKIIPKQRTSLSVTSRRNGTFIYYLKVGNNKLCVCRGMFLSTLGLKESTLRYWLETKTPFGNNLSESFTKEKECDPEEENNIECQLEGEQLFRDGHKTGNSIRAKVHKTEYLNNFFDKFPNLPSHYCRQSSRKLYLQTDIISITQLYNIYNVACKENNEKPLSRRSFDKSFYSKNLSIFSPKKDQCDTCCQFKVNNLSQADYQKHIRAKDKMNSEAGECHVFTCDLKAVQLLPYSQASSIYYKMKLAVHNYTIYNLGTHEAICYWFDETQCELVASTFATCLIDTIEKTIKNSFKPVKVYSDECTAQNRNSILSNALLHLSVKYQLSITQKFLEKGHTQMECDSVHSVIERKLKKTDCYLPCQLSQITLQSRQHPFPYKSEVLTYSFFLDYSDKKFMFYESIRPGRVASDAVITDLRVLKYCPNDDFKELPRRLKNINEDIINKFPKLYQTQKKITLDKWNDLQSLKSIIPYDCHSFYDGLPHMETIITSAVTRNYKLYYPVQIILITYVKIFWFITSEVKRPISDSSVSNKAVTNTFLMKITLIKHLVQIIKHVFFVSPEKLQKLRYALLQFKRRICYPQTKKMIQKLIYT</sequence>
<accession>A0A6G0VZI5</accession>
<organism evidence="2 3">
    <name type="scientific">Aphis craccivora</name>
    <name type="common">Cowpea aphid</name>
    <dbReference type="NCBI Taxonomy" id="307492"/>
    <lineage>
        <taxon>Eukaryota</taxon>
        <taxon>Metazoa</taxon>
        <taxon>Ecdysozoa</taxon>
        <taxon>Arthropoda</taxon>
        <taxon>Hexapoda</taxon>
        <taxon>Insecta</taxon>
        <taxon>Pterygota</taxon>
        <taxon>Neoptera</taxon>
        <taxon>Paraneoptera</taxon>
        <taxon>Hemiptera</taxon>
        <taxon>Sternorrhyncha</taxon>
        <taxon>Aphidomorpha</taxon>
        <taxon>Aphidoidea</taxon>
        <taxon>Aphididae</taxon>
        <taxon>Aphidini</taxon>
        <taxon>Aphis</taxon>
        <taxon>Aphis</taxon>
    </lineage>
</organism>
<dbReference type="OrthoDB" id="6629708at2759"/>
<feature type="domain" description="DUF7869" evidence="1">
    <location>
        <begin position="460"/>
        <end position="576"/>
    </location>
</feature>
<evidence type="ECO:0000259" key="1">
    <source>
        <dbReference type="Pfam" id="PF25273"/>
    </source>
</evidence>